<name>A0A081K8B2_9GAMM</name>
<dbReference type="HAMAP" id="MF_00580">
    <property type="entry name" value="CH10"/>
    <property type="match status" value="1"/>
</dbReference>
<dbReference type="PANTHER" id="PTHR10772:SF58">
    <property type="entry name" value="CO-CHAPERONIN GROES"/>
    <property type="match status" value="1"/>
</dbReference>
<comment type="caution">
    <text evidence="5">The sequence shown here is derived from an EMBL/GenBank/DDBJ whole genome shotgun (WGS) entry which is preliminary data.</text>
</comment>
<dbReference type="GO" id="GO:0044183">
    <property type="term" value="F:protein folding chaperone"/>
    <property type="evidence" value="ECO:0007669"/>
    <property type="project" value="InterPro"/>
</dbReference>
<reference evidence="5 6" key="1">
    <citation type="submission" date="2014-06" db="EMBL/GenBank/DDBJ databases">
        <title>Whole Genome Sequences of Three Symbiotic Endozoicomonas Bacteria.</title>
        <authorList>
            <person name="Neave M.J."/>
            <person name="Apprill A."/>
            <person name="Voolstra C.R."/>
        </authorList>
    </citation>
    <scope>NUCLEOTIDE SEQUENCE [LARGE SCALE GENOMIC DNA]</scope>
    <source>
        <strain evidence="5 6">DSM 22380</strain>
    </source>
</reference>
<dbReference type="InterPro" id="IPR037124">
    <property type="entry name" value="Chaperonin_GroES_sf"/>
</dbReference>
<dbReference type="GO" id="GO:0051087">
    <property type="term" value="F:protein-folding chaperone binding"/>
    <property type="evidence" value="ECO:0007669"/>
    <property type="project" value="TreeGrafter"/>
</dbReference>
<dbReference type="FunFam" id="2.30.33.40:FF:000001">
    <property type="entry name" value="10 kDa chaperonin"/>
    <property type="match status" value="1"/>
</dbReference>
<dbReference type="SUPFAM" id="SSF50129">
    <property type="entry name" value="GroES-like"/>
    <property type="match status" value="1"/>
</dbReference>
<comment type="function">
    <text evidence="3 4">Together with the chaperonin GroEL, plays an essential role in assisting protein folding. The GroEL-GroES system forms a nano-cage that allows encapsulation of the non-native substrate proteins and provides a physical environment optimized to promote and accelerate protein folding. GroES binds to the apical surface of the GroEL ring, thereby capping the opening of the GroEL channel.</text>
</comment>
<comment type="similarity">
    <text evidence="1 3 4">Belongs to the GroES chaperonin family.</text>
</comment>
<evidence type="ECO:0000256" key="4">
    <source>
        <dbReference type="RuleBase" id="RU000535"/>
    </source>
</evidence>
<evidence type="ECO:0000313" key="6">
    <source>
        <dbReference type="Proteomes" id="UP000027997"/>
    </source>
</evidence>
<dbReference type="CDD" id="cd00320">
    <property type="entry name" value="cpn10"/>
    <property type="match status" value="1"/>
</dbReference>
<dbReference type="NCBIfam" id="NF001527">
    <property type="entry name" value="PRK00364.1-2"/>
    <property type="match status" value="1"/>
</dbReference>
<keyword evidence="6" id="KW-1185">Reference proteome</keyword>
<dbReference type="eggNOG" id="COG0234">
    <property type="taxonomic scope" value="Bacteria"/>
</dbReference>
<dbReference type="Proteomes" id="UP000027997">
    <property type="component" value="Unassembled WGS sequence"/>
</dbReference>
<dbReference type="AlphaFoldDB" id="A0A081K8B2"/>
<dbReference type="InterPro" id="IPR020818">
    <property type="entry name" value="Chaperonin_GroES"/>
</dbReference>
<comment type="subunit">
    <text evidence="3">Heptamer of 7 subunits arranged in a ring. Interacts with the chaperonin GroEL.</text>
</comment>
<dbReference type="PROSITE" id="PS00681">
    <property type="entry name" value="CHAPERONINS_CPN10"/>
    <property type="match status" value="1"/>
</dbReference>
<dbReference type="InterPro" id="IPR011032">
    <property type="entry name" value="GroES-like_sf"/>
</dbReference>
<dbReference type="SMART" id="SM00883">
    <property type="entry name" value="Cpn10"/>
    <property type="match status" value="1"/>
</dbReference>
<evidence type="ECO:0000313" key="5">
    <source>
        <dbReference type="EMBL" id="KEI70388.1"/>
    </source>
</evidence>
<dbReference type="PRINTS" id="PR00297">
    <property type="entry name" value="CHAPERONIN10"/>
</dbReference>
<comment type="subcellular location">
    <subcellularLocation>
        <location evidence="3">Cytoplasm</location>
    </subcellularLocation>
</comment>
<dbReference type="Pfam" id="PF00166">
    <property type="entry name" value="Cpn10"/>
    <property type="match status" value="1"/>
</dbReference>
<dbReference type="NCBIfam" id="NF001531">
    <property type="entry name" value="PRK00364.2-2"/>
    <property type="match status" value="1"/>
</dbReference>
<dbReference type="NCBIfam" id="NF001533">
    <property type="entry name" value="PRK00364.2-4"/>
    <property type="match status" value="1"/>
</dbReference>
<dbReference type="Gene3D" id="2.30.33.40">
    <property type="entry name" value="GroES chaperonin"/>
    <property type="match status" value="1"/>
</dbReference>
<dbReference type="GO" id="GO:0051082">
    <property type="term" value="F:unfolded protein binding"/>
    <property type="evidence" value="ECO:0007669"/>
    <property type="project" value="TreeGrafter"/>
</dbReference>
<proteinExistence type="inferred from homology"/>
<dbReference type="RefSeq" id="WP_020581047.1">
    <property type="nucleotide sequence ID" value="NZ_JOJP01000001.1"/>
</dbReference>
<sequence>MKIRPLRDRVVVRRVEEETTSAGGIVLPGSATEKPNQGVVVAVGDGVFLDNGEKRPVGVSVGDKVIFGKYADSNTVKIDGEELIILSESDISAVLEG</sequence>
<protein>
    <recommendedName>
        <fullName evidence="3">Co-chaperonin GroES</fullName>
    </recommendedName>
    <alternativeName>
        <fullName evidence="3">10 kDa chaperonin</fullName>
    </alternativeName>
    <alternativeName>
        <fullName evidence="3">Chaperonin-10</fullName>
        <shortName evidence="3">Cpn10</shortName>
    </alternativeName>
</protein>
<gene>
    <name evidence="3" type="primary">groES</name>
    <name evidence="3" type="synonym">groS</name>
    <name evidence="5" type="ORF">GV64_06275</name>
</gene>
<keyword evidence="2 3" id="KW-0143">Chaperone</keyword>
<dbReference type="STRING" id="305900.GV64_06275"/>
<dbReference type="PANTHER" id="PTHR10772">
    <property type="entry name" value="10 KDA HEAT SHOCK PROTEIN"/>
    <property type="match status" value="1"/>
</dbReference>
<evidence type="ECO:0000256" key="1">
    <source>
        <dbReference type="ARBA" id="ARBA00006975"/>
    </source>
</evidence>
<accession>A0A081K8B2</accession>
<dbReference type="EMBL" id="JOJP01000001">
    <property type="protein sequence ID" value="KEI70388.1"/>
    <property type="molecule type" value="Genomic_DNA"/>
</dbReference>
<dbReference type="GO" id="GO:0005737">
    <property type="term" value="C:cytoplasm"/>
    <property type="evidence" value="ECO:0007669"/>
    <property type="project" value="UniProtKB-SubCell"/>
</dbReference>
<keyword evidence="3" id="KW-0963">Cytoplasm</keyword>
<evidence type="ECO:0000256" key="2">
    <source>
        <dbReference type="ARBA" id="ARBA00023186"/>
    </source>
</evidence>
<dbReference type="GO" id="GO:0005524">
    <property type="term" value="F:ATP binding"/>
    <property type="evidence" value="ECO:0007669"/>
    <property type="project" value="InterPro"/>
</dbReference>
<dbReference type="InterPro" id="IPR018369">
    <property type="entry name" value="Chaprnonin_Cpn10_CS"/>
</dbReference>
<organism evidence="5 6">
    <name type="scientific">Endozoicomonas elysicola</name>
    <dbReference type="NCBI Taxonomy" id="305900"/>
    <lineage>
        <taxon>Bacteria</taxon>
        <taxon>Pseudomonadati</taxon>
        <taxon>Pseudomonadota</taxon>
        <taxon>Gammaproteobacteria</taxon>
        <taxon>Oceanospirillales</taxon>
        <taxon>Endozoicomonadaceae</taxon>
        <taxon>Endozoicomonas</taxon>
    </lineage>
</organism>
<dbReference type="GO" id="GO:0046872">
    <property type="term" value="F:metal ion binding"/>
    <property type="evidence" value="ECO:0007669"/>
    <property type="project" value="TreeGrafter"/>
</dbReference>
<evidence type="ECO:0000256" key="3">
    <source>
        <dbReference type="HAMAP-Rule" id="MF_00580"/>
    </source>
</evidence>